<dbReference type="InterPro" id="IPR036770">
    <property type="entry name" value="Ankyrin_rpt-contain_sf"/>
</dbReference>
<dbReference type="PROSITE" id="PS50088">
    <property type="entry name" value="ANK_REPEAT"/>
    <property type="match status" value="1"/>
</dbReference>
<evidence type="ECO:0000313" key="2">
    <source>
        <dbReference type="EMBL" id="UNP31029.1"/>
    </source>
</evidence>
<dbReference type="EMBL" id="CP093547">
    <property type="protein sequence ID" value="UNP31029.1"/>
    <property type="molecule type" value="Genomic_DNA"/>
</dbReference>
<dbReference type="RefSeq" id="WP_057942207.1">
    <property type="nucleotide sequence ID" value="NZ_CP011131.1"/>
</dbReference>
<keyword evidence="3" id="KW-1185">Reference proteome</keyword>
<dbReference type="Gene3D" id="1.25.40.20">
    <property type="entry name" value="Ankyrin repeat-containing domain"/>
    <property type="match status" value="1"/>
</dbReference>
<dbReference type="SUPFAM" id="SSF48403">
    <property type="entry name" value="Ankyrin repeat"/>
    <property type="match status" value="1"/>
</dbReference>
<sequence>MTPISSPDLPRAQAELLKPDSSNSNRRRVADAHLKRYPRDPVVLYAYIASHMRDTIKWSIGNDDRTRYPWALGRALATAFEVLAQPDPEASPIRPALARATNVAAALLALEDRPDAAALEQAGLRLDAYKALDAQPFQDYEREQWFPDSHYRAARGRLRAWQAVLDSETCAQPQFGFLSDYIESRDLRWAFDPLVLRPQFQAWARRELRERRGSRAGGAIEFDCVDSYRNHATVPEKQMQALIVGRLLAALLAGMPNLVSNAWRLSLFKLPGTAIYLDALFAAGLDPNATMRDGHPLLHYAVEKGDTVAVQAYLAAGADPLREVGNDNALDYANSVAVKKLLEDATRPRAAPADVAQLHAGAKRLNPAEADFCAGLYGDSTGDFDATLAELQRTPPQSWNDALGGALSQRAPWHHLLLARSLALAGVRQPPCGTPGREPMWVCGDLHINGPLELSHPLVVTGDLTVDGPILDCDESLLVVAGSLKARALITEGALLVGGDCELGEFLWGDYNDQQLIVRGALSVPLLVLSDHVARIGDEDRVGYRLDDPDQAGLSAWFVRQAFENEWLSRDRISRLFKSGQPVLRARRAPTPVFAGALSCSRM</sequence>
<proteinExistence type="predicted"/>
<gene>
    <name evidence="2" type="ORF">MOV92_07225</name>
</gene>
<keyword evidence="1" id="KW-0040">ANK repeat</keyword>
<organism evidence="2 3">
    <name type="scientific">Lysobacter gummosus</name>
    <dbReference type="NCBI Taxonomy" id="262324"/>
    <lineage>
        <taxon>Bacteria</taxon>
        <taxon>Pseudomonadati</taxon>
        <taxon>Pseudomonadota</taxon>
        <taxon>Gammaproteobacteria</taxon>
        <taxon>Lysobacterales</taxon>
        <taxon>Lysobacteraceae</taxon>
        <taxon>Lysobacter</taxon>
    </lineage>
</organism>
<name>A0ABY3XHD3_9GAMM</name>
<evidence type="ECO:0000256" key="1">
    <source>
        <dbReference type="PROSITE-ProRule" id="PRU00023"/>
    </source>
</evidence>
<evidence type="ECO:0000313" key="3">
    <source>
        <dbReference type="Proteomes" id="UP000829194"/>
    </source>
</evidence>
<dbReference type="InterPro" id="IPR002110">
    <property type="entry name" value="Ankyrin_rpt"/>
</dbReference>
<dbReference type="PROSITE" id="PS50297">
    <property type="entry name" value="ANK_REP_REGION"/>
    <property type="match status" value="1"/>
</dbReference>
<reference evidence="2 3" key="1">
    <citation type="submission" date="2022-03" db="EMBL/GenBank/DDBJ databases">
        <title>Complete genome sequence of Lysobacter capsici VKM B-2533 and Lysobacter gummosus 10.1.1, promising sources of lytic agents.</title>
        <authorList>
            <person name="Tarlachkov S.V."/>
            <person name="Kudryakova I.V."/>
            <person name="Afoshin A.S."/>
            <person name="Leontyevskaya E.A."/>
            <person name="Leontyevskaya N.V."/>
        </authorList>
    </citation>
    <scope>NUCLEOTIDE SEQUENCE [LARGE SCALE GENOMIC DNA]</scope>
    <source>
        <strain evidence="2 3">10.1.1</strain>
    </source>
</reference>
<feature type="repeat" description="ANK" evidence="1">
    <location>
        <begin position="293"/>
        <end position="319"/>
    </location>
</feature>
<protein>
    <submittedName>
        <fullName evidence="2">Ankyrin repeat domain-containing protein</fullName>
    </submittedName>
</protein>
<accession>A0ABY3XHD3</accession>
<dbReference type="Proteomes" id="UP000829194">
    <property type="component" value="Chromosome"/>
</dbReference>